<gene>
    <name evidence="1" type="ORF">XarjCFBP7645_03460</name>
</gene>
<proteinExistence type="predicted"/>
<dbReference type="AlphaFoldDB" id="A0A2S7AJG6"/>
<evidence type="ECO:0000313" key="2">
    <source>
        <dbReference type="Proteomes" id="UP000239204"/>
    </source>
</evidence>
<organism evidence="1 2">
    <name type="scientific">Xanthomonas arboricola</name>
    <dbReference type="NCBI Taxonomy" id="56448"/>
    <lineage>
        <taxon>Bacteria</taxon>
        <taxon>Pseudomonadati</taxon>
        <taxon>Pseudomonadota</taxon>
        <taxon>Gammaproteobacteria</taxon>
        <taxon>Lysobacterales</taxon>
        <taxon>Lysobacteraceae</taxon>
        <taxon>Xanthomonas</taxon>
    </lineage>
</organism>
<dbReference type="Proteomes" id="UP000239204">
    <property type="component" value="Unassembled WGS sequence"/>
</dbReference>
<sequence length="62" mass="6888">MQAQQLWRPTATYVGAWHRRSGTHTRNVAPALHGASTHCARHTATGRRLVKNGGEIRSLNSR</sequence>
<accession>A0A2S7AJG6</accession>
<reference evidence="1 2" key="1">
    <citation type="submission" date="2016-08" db="EMBL/GenBank/DDBJ databases">
        <title>Evolution of the type three secretion system and type three effector repertoires in Xanthomonas.</title>
        <authorList>
            <person name="Merda D."/>
            <person name="Briand M."/>
            <person name="Bosis E."/>
            <person name="Rousseau C."/>
            <person name="Portier P."/>
            <person name="Jacques M.-A."/>
            <person name="Fischer-Le Saux M."/>
        </authorList>
    </citation>
    <scope>NUCLEOTIDE SEQUENCE [LARGE SCALE GENOMIC DNA]</scope>
    <source>
        <strain evidence="1 2">CFBP 7645</strain>
    </source>
</reference>
<evidence type="ECO:0000313" key="1">
    <source>
        <dbReference type="EMBL" id="PPU10014.1"/>
    </source>
</evidence>
<protein>
    <submittedName>
        <fullName evidence="1">Uncharacterized protein</fullName>
    </submittedName>
</protein>
<name>A0A2S7AJG6_9XANT</name>
<comment type="caution">
    <text evidence="1">The sequence shown here is derived from an EMBL/GenBank/DDBJ whole genome shotgun (WGS) entry which is preliminary data.</text>
</comment>
<dbReference type="EMBL" id="MIGY01000001">
    <property type="protein sequence ID" value="PPU10014.1"/>
    <property type="molecule type" value="Genomic_DNA"/>
</dbReference>